<organism evidence="1 2">
    <name type="scientific">Anopheles stephensi</name>
    <name type="common">Indo-Pakistan malaria mosquito</name>
    <dbReference type="NCBI Taxonomy" id="30069"/>
    <lineage>
        <taxon>Eukaryota</taxon>
        <taxon>Metazoa</taxon>
        <taxon>Ecdysozoa</taxon>
        <taxon>Arthropoda</taxon>
        <taxon>Hexapoda</taxon>
        <taxon>Insecta</taxon>
        <taxon>Pterygota</taxon>
        <taxon>Neoptera</taxon>
        <taxon>Endopterygota</taxon>
        <taxon>Diptera</taxon>
        <taxon>Nematocera</taxon>
        <taxon>Culicoidea</taxon>
        <taxon>Culicidae</taxon>
        <taxon>Anophelinae</taxon>
        <taxon>Anopheles</taxon>
    </lineage>
</organism>
<dbReference type="VEuPathDB" id="VectorBase:ASTEI04118"/>
<dbReference type="AlphaFoldDB" id="A0A182Y6N2"/>
<dbReference type="VEuPathDB" id="VectorBase:ASTE005225"/>
<evidence type="ECO:0000313" key="1">
    <source>
        <dbReference type="EnsemblMetazoa" id="ASTEI04118-PA"/>
    </source>
</evidence>
<dbReference type="CDD" id="cd19941">
    <property type="entry name" value="TIL"/>
    <property type="match status" value="1"/>
</dbReference>
<dbReference type="OMA" id="DECSRDC"/>
<dbReference type="SUPFAM" id="SSF57567">
    <property type="entry name" value="Serine protease inhibitors"/>
    <property type="match status" value="1"/>
</dbReference>
<dbReference type="EnsemblMetazoa" id="ASTEI04118-RA">
    <property type="protein sequence ID" value="ASTEI04118-PA"/>
    <property type="gene ID" value="ASTEI04118"/>
</dbReference>
<dbReference type="InterPro" id="IPR036084">
    <property type="entry name" value="Ser_inhib-like_sf"/>
</dbReference>
<proteinExistence type="predicted"/>
<accession>A0A182Y6N2</accession>
<keyword evidence="2" id="KW-1185">Reference proteome</keyword>
<dbReference type="Gene3D" id="2.10.25.10">
    <property type="entry name" value="Laminin"/>
    <property type="match status" value="1"/>
</dbReference>
<sequence length="104" mass="10942">MASGSSCSVWVVLLVGAVVISTVSCGIGTPCKVLCDNGEEMIPCDRKTEIFKCCGPCSEPTCDNPNPTQECEKGCKAGCFCRAGYVRLHDGGTCVPVESCQNKQ</sequence>
<dbReference type="InterPro" id="IPR002919">
    <property type="entry name" value="TIL_dom"/>
</dbReference>
<dbReference type="Pfam" id="PF01826">
    <property type="entry name" value="TIL"/>
    <property type="match status" value="1"/>
</dbReference>
<protein>
    <submittedName>
        <fullName evidence="1">TIL domain-containing protein</fullName>
    </submittedName>
</protein>
<name>A0A182Y6N2_ANOST</name>
<dbReference type="Proteomes" id="UP000076408">
    <property type="component" value="Unassembled WGS sequence"/>
</dbReference>
<reference evidence="1" key="2">
    <citation type="submission" date="2020-05" db="UniProtKB">
        <authorList>
            <consortium name="EnsemblMetazoa"/>
        </authorList>
    </citation>
    <scope>IDENTIFICATION</scope>
    <source>
        <strain evidence="1">Indian</strain>
    </source>
</reference>
<evidence type="ECO:0000313" key="2">
    <source>
        <dbReference type="Proteomes" id="UP000076408"/>
    </source>
</evidence>
<reference evidence="2" key="1">
    <citation type="journal article" date="2014" name="Genome Biol.">
        <title>Genome analysis of a major urban malaria vector mosquito, Anopheles stephensi.</title>
        <authorList>
            <person name="Jiang X."/>
            <person name="Peery A."/>
            <person name="Hall A.B."/>
            <person name="Sharma A."/>
            <person name="Chen X.G."/>
            <person name="Waterhouse R.M."/>
            <person name="Komissarov A."/>
            <person name="Riehle M.M."/>
            <person name="Shouche Y."/>
            <person name="Sharakhova M.V."/>
            <person name="Lawson D."/>
            <person name="Pakpour N."/>
            <person name="Arensburger P."/>
            <person name="Davidson V.L."/>
            <person name="Eiglmeier K."/>
            <person name="Emrich S."/>
            <person name="George P."/>
            <person name="Kennedy R.C."/>
            <person name="Mane S.P."/>
            <person name="Maslen G."/>
            <person name="Oringanje C."/>
            <person name="Qi Y."/>
            <person name="Settlage R."/>
            <person name="Tojo M."/>
            <person name="Tubio J.M."/>
            <person name="Unger M.F."/>
            <person name="Wang B."/>
            <person name="Vernick K.D."/>
            <person name="Ribeiro J.M."/>
            <person name="James A.A."/>
            <person name="Michel K."/>
            <person name="Riehle M.A."/>
            <person name="Luckhart S."/>
            <person name="Sharakhov I.V."/>
            <person name="Tu Z."/>
        </authorList>
    </citation>
    <scope>NUCLEOTIDE SEQUENCE [LARGE SCALE GENOMIC DNA]</scope>
    <source>
        <strain evidence="2">Indian</strain>
    </source>
</reference>